<keyword evidence="2" id="KW-1185">Reference proteome</keyword>
<reference evidence="1 2" key="1">
    <citation type="submission" date="2019-01" db="EMBL/GenBank/DDBJ databases">
        <authorList>
            <person name="Sayadi A."/>
        </authorList>
    </citation>
    <scope>NUCLEOTIDE SEQUENCE [LARGE SCALE GENOMIC DNA]</scope>
</reference>
<dbReference type="EMBL" id="CAACVG010003852">
    <property type="protein sequence ID" value="VEN37885.1"/>
    <property type="molecule type" value="Genomic_DNA"/>
</dbReference>
<gene>
    <name evidence="1" type="ORF">CALMAC_LOCUS2971</name>
</gene>
<feature type="non-terminal residue" evidence="1">
    <location>
        <position position="1"/>
    </location>
</feature>
<evidence type="ECO:0000313" key="2">
    <source>
        <dbReference type="Proteomes" id="UP000410492"/>
    </source>
</evidence>
<protein>
    <submittedName>
        <fullName evidence="1">Uncharacterized protein</fullName>
    </submittedName>
</protein>
<accession>A0A653BRF0</accession>
<dbReference type="OrthoDB" id="10402998at2759"/>
<proteinExistence type="predicted"/>
<evidence type="ECO:0000313" key="1">
    <source>
        <dbReference type="EMBL" id="VEN37885.1"/>
    </source>
</evidence>
<organism evidence="1 2">
    <name type="scientific">Callosobruchus maculatus</name>
    <name type="common">Southern cowpea weevil</name>
    <name type="synonym">Pulse bruchid</name>
    <dbReference type="NCBI Taxonomy" id="64391"/>
    <lineage>
        <taxon>Eukaryota</taxon>
        <taxon>Metazoa</taxon>
        <taxon>Ecdysozoa</taxon>
        <taxon>Arthropoda</taxon>
        <taxon>Hexapoda</taxon>
        <taxon>Insecta</taxon>
        <taxon>Pterygota</taxon>
        <taxon>Neoptera</taxon>
        <taxon>Endopterygota</taxon>
        <taxon>Coleoptera</taxon>
        <taxon>Polyphaga</taxon>
        <taxon>Cucujiformia</taxon>
        <taxon>Chrysomeloidea</taxon>
        <taxon>Chrysomelidae</taxon>
        <taxon>Bruchinae</taxon>
        <taxon>Bruchini</taxon>
        <taxon>Callosobruchus</taxon>
    </lineage>
</organism>
<dbReference type="AlphaFoldDB" id="A0A653BRF0"/>
<sequence length="54" mass="6334">GNNQICTNLNASHFNDYFVNIAENLTKNMDKAARSPTDYFNVNTQVRFEFRLLY</sequence>
<dbReference type="Proteomes" id="UP000410492">
    <property type="component" value="Unassembled WGS sequence"/>
</dbReference>
<name>A0A653BRF0_CALMS</name>